<comment type="similarity">
    <text evidence="3 5 6">Belongs to the DapA family.</text>
</comment>
<dbReference type="HAMAP" id="MF_00694">
    <property type="entry name" value="KDGDH"/>
    <property type="match status" value="1"/>
</dbReference>
<keyword evidence="4 5" id="KW-0456">Lyase</keyword>
<dbReference type="PANTHER" id="PTHR12128">
    <property type="entry name" value="DIHYDRODIPICOLINATE SYNTHASE"/>
    <property type="match status" value="1"/>
</dbReference>
<proteinExistence type="inferred from homology"/>
<evidence type="ECO:0000256" key="1">
    <source>
        <dbReference type="ARBA" id="ARBA00001446"/>
    </source>
</evidence>
<evidence type="ECO:0000313" key="7">
    <source>
        <dbReference type="EMBL" id="MCX2721609.1"/>
    </source>
</evidence>
<dbReference type="GO" id="GO:0047448">
    <property type="term" value="F:5-dehydro-4-deoxyglucarate dehydratase activity"/>
    <property type="evidence" value="ECO:0007669"/>
    <property type="project" value="UniProtKB-EC"/>
</dbReference>
<evidence type="ECO:0000256" key="6">
    <source>
        <dbReference type="PIRNR" id="PIRNR001365"/>
    </source>
</evidence>
<dbReference type="PIRSF" id="PIRSF001365">
    <property type="entry name" value="DHDPS"/>
    <property type="match status" value="1"/>
</dbReference>
<dbReference type="SUPFAM" id="SSF51569">
    <property type="entry name" value="Aldolase"/>
    <property type="match status" value="1"/>
</dbReference>
<dbReference type="CDD" id="cd00951">
    <property type="entry name" value="KDGDH"/>
    <property type="match status" value="1"/>
</dbReference>
<dbReference type="RefSeq" id="WP_265961300.1">
    <property type="nucleotide sequence ID" value="NZ_JAPEVI010000002.1"/>
</dbReference>
<reference evidence="7 8" key="1">
    <citation type="journal article" date="2016" name="Int. J. Syst. Evol. Microbiol.">
        <title>Labrenzia salina sp. nov., isolated from the rhizosphere of the halophyte Arthrocnemum macrostachyum.</title>
        <authorList>
            <person name="Camacho M."/>
            <person name="Redondo-Gomez S."/>
            <person name="Rodriguez-Llorente I."/>
            <person name="Rohde M."/>
            <person name="Sproer C."/>
            <person name="Schumann P."/>
            <person name="Klenk H.P."/>
            <person name="Montero-Calasanz M.D.C."/>
        </authorList>
    </citation>
    <scope>NUCLEOTIDE SEQUENCE [LARGE SCALE GENOMIC DNA]</scope>
    <source>
        <strain evidence="7 8">DSM 29163</strain>
    </source>
</reference>
<accession>A0ABT3QXE1</accession>
<dbReference type="NCBIfam" id="TIGR03249">
    <property type="entry name" value="KdgD"/>
    <property type="match status" value="1"/>
</dbReference>
<dbReference type="InterPro" id="IPR013785">
    <property type="entry name" value="Aldolase_TIM"/>
</dbReference>
<keyword evidence="8" id="KW-1185">Reference proteome</keyword>
<organism evidence="7 8">
    <name type="scientific">Roseibium salinum</name>
    <dbReference type="NCBI Taxonomy" id="1604349"/>
    <lineage>
        <taxon>Bacteria</taxon>
        <taxon>Pseudomonadati</taxon>
        <taxon>Pseudomonadota</taxon>
        <taxon>Alphaproteobacteria</taxon>
        <taxon>Hyphomicrobiales</taxon>
        <taxon>Stappiaceae</taxon>
        <taxon>Roseibium</taxon>
    </lineage>
</organism>
<gene>
    <name evidence="7" type="primary">kdgD</name>
    <name evidence="7" type="ORF">ON753_04190</name>
</gene>
<dbReference type="Gene3D" id="3.20.20.70">
    <property type="entry name" value="Aldolase class I"/>
    <property type="match status" value="1"/>
</dbReference>
<dbReference type="InterPro" id="IPR017655">
    <property type="entry name" value="Dehydro-deoxyglucarate_dehyd"/>
</dbReference>
<evidence type="ECO:0000313" key="8">
    <source>
        <dbReference type="Proteomes" id="UP001300261"/>
    </source>
</evidence>
<evidence type="ECO:0000256" key="3">
    <source>
        <dbReference type="ARBA" id="ARBA00007592"/>
    </source>
</evidence>
<evidence type="ECO:0000256" key="4">
    <source>
        <dbReference type="ARBA" id="ARBA00023239"/>
    </source>
</evidence>
<dbReference type="EMBL" id="JAPEVI010000002">
    <property type="protein sequence ID" value="MCX2721609.1"/>
    <property type="molecule type" value="Genomic_DNA"/>
</dbReference>
<dbReference type="PANTHER" id="PTHR12128:SF19">
    <property type="entry name" value="5-DEHYDRO-4-DEOXYGLUCARATE DEHYDRATASE 2-RELATED"/>
    <property type="match status" value="1"/>
</dbReference>
<dbReference type="Pfam" id="PF00701">
    <property type="entry name" value="DHDPS"/>
    <property type="match status" value="1"/>
</dbReference>
<comment type="caution">
    <text evidence="7">The sequence shown here is derived from an EMBL/GenBank/DDBJ whole genome shotgun (WGS) entry which is preliminary data.</text>
</comment>
<comment type="catalytic activity">
    <reaction evidence="1 5">
        <text>5-dehydro-4-deoxy-D-glucarate + H(+) = 2,5-dioxopentanoate + CO2 + H2O</text>
        <dbReference type="Rhea" id="RHEA:24608"/>
        <dbReference type="ChEBI" id="CHEBI:15377"/>
        <dbReference type="ChEBI" id="CHEBI:15378"/>
        <dbReference type="ChEBI" id="CHEBI:16526"/>
        <dbReference type="ChEBI" id="CHEBI:42819"/>
        <dbReference type="ChEBI" id="CHEBI:58136"/>
        <dbReference type="EC" id="4.2.1.41"/>
    </reaction>
</comment>
<name>A0ABT3QXE1_9HYPH</name>
<evidence type="ECO:0000256" key="5">
    <source>
        <dbReference type="HAMAP-Rule" id="MF_00694"/>
    </source>
</evidence>
<dbReference type="InterPro" id="IPR002220">
    <property type="entry name" value="DapA-like"/>
</dbReference>
<sequence length="313" mass="33833">MTPEQLKGVISSGLLSFPVTHFHPDGSFNRASYQKHVAWLSQYDAAALFAAGGTGEFFSLLPEEVGNVVQAAKEASGTTPIISGCGYGTEIAKEIAARAEKAGADGLLLLPHYLITGPQEGLYRHVKAVCEATGLGVIVYNRDNSVLKTQTLQRLADDCPNLIGFKDGTGKVDLVREITATLGDRLCYVGGMPTHELFAEALYGAGVTTYSSAVFNFVPELALRFFNALRGGDRETVQTILEEFFFPFARLRDRQPGYAVSAIKAGVRIAGFEPGPVRPPLTDLSVEETDMLRSLFDRARADARRDEPVARTG</sequence>
<dbReference type="SMART" id="SM01130">
    <property type="entry name" value="DHDPS"/>
    <property type="match status" value="1"/>
</dbReference>
<dbReference type="EC" id="4.2.1.41" evidence="5"/>
<protein>
    <recommendedName>
        <fullName evidence="5">Probable 5-dehydro-4-deoxyglucarate dehydratase</fullName>
        <ecNumber evidence="5">4.2.1.41</ecNumber>
    </recommendedName>
    <alternativeName>
        <fullName evidence="5">5-keto-4-deoxy-glucarate dehydratase</fullName>
        <shortName evidence="5">KDGDH</shortName>
    </alternativeName>
</protein>
<evidence type="ECO:0000256" key="2">
    <source>
        <dbReference type="ARBA" id="ARBA00004983"/>
    </source>
</evidence>
<dbReference type="Proteomes" id="UP001300261">
    <property type="component" value="Unassembled WGS sequence"/>
</dbReference>
<dbReference type="NCBIfam" id="NF002958">
    <property type="entry name" value="PRK03620.1"/>
    <property type="match status" value="1"/>
</dbReference>
<comment type="pathway">
    <text evidence="2 5">Carbohydrate acid metabolism; D-glucarate degradation; 2,5-dioxopentanoate from D-glucarate: step 2/2.</text>
</comment>